<feature type="coiled-coil region" evidence="1">
    <location>
        <begin position="395"/>
        <end position="432"/>
    </location>
</feature>
<organism evidence="3 4">
    <name type="scientific">Pelatocladus maniniholoensis HA4357-MV3</name>
    <dbReference type="NCBI Taxonomy" id="1117104"/>
    <lineage>
        <taxon>Bacteria</taxon>
        <taxon>Bacillati</taxon>
        <taxon>Cyanobacteriota</taxon>
        <taxon>Cyanophyceae</taxon>
        <taxon>Nostocales</taxon>
        <taxon>Nostocaceae</taxon>
        <taxon>Pelatocladus</taxon>
    </lineage>
</organism>
<proteinExistence type="predicted"/>
<dbReference type="EMBL" id="JAHHHW010000119">
    <property type="protein sequence ID" value="MBW4434042.1"/>
    <property type="molecule type" value="Genomic_DNA"/>
</dbReference>
<keyword evidence="1" id="KW-0175">Coiled coil</keyword>
<sequence>MPPISSTLIILSFILVILPSVFVIFLRIALYKHLTFLEQRVRRLINRQERGQQPKIIEDLERRFAHASKNLDHVNTTALIEDAYSREKIRFITCEQIDYLCRTLPNLLLAFGLFGTFVGITFNLYTLGQTINQTDATNVTTLVAELEKPLQGMSIAFVSSLIALCFSALLTVINLSRNTNLLKYRLISCLEDYLDNIYQPQVQGDTRLDKIVNRMVSQQERFLANFGNTVRTAVETSLGKVTQQIADSNKEVADLAKQVYESFTQSAGTISAAANEFKFTIEELNQKADIFKQAADTFDQSQFPAKLSEATADLATIQENFSHSTVSLAEATTAIATVVKEVQSYSQELINLGTEIKEINATSVQVLNLHQNNQQSLSEIIPQLKQGGASFSKAVNKLDKLEQRITNDAESLEQLIDNVKTYTQQVNSAIEMTGDRLISNLSQQLGTNQKQTQTVIANLEGYANQLSVKLDTLTLDMVQLIKDNNAGYKTVGNSLIAGVNNQTVEVTTSIQECINNLKDTKFEIYRLRQNLEKVLEKTPDTLDGLNKI</sequence>
<reference evidence="3" key="1">
    <citation type="submission" date="2021-05" db="EMBL/GenBank/DDBJ databases">
        <authorList>
            <person name="Pietrasiak N."/>
            <person name="Ward R."/>
            <person name="Stajich J.E."/>
            <person name="Kurbessoian T."/>
        </authorList>
    </citation>
    <scope>NUCLEOTIDE SEQUENCE</scope>
    <source>
        <strain evidence="3">HA4357-MV3</strain>
    </source>
</reference>
<feature type="transmembrane region" description="Helical" evidence="2">
    <location>
        <begin position="6"/>
        <end position="30"/>
    </location>
</feature>
<evidence type="ECO:0000256" key="1">
    <source>
        <dbReference type="SAM" id="Coils"/>
    </source>
</evidence>
<evidence type="ECO:0008006" key="5">
    <source>
        <dbReference type="Google" id="ProtNLM"/>
    </source>
</evidence>
<feature type="transmembrane region" description="Helical" evidence="2">
    <location>
        <begin position="107"/>
        <end position="125"/>
    </location>
</feature>
<keyword evidence="2" id="KW-0472">Membrane</keyword>
<keyword evidence="2" id="KW-0812">Transmembrane</keyword>
<keyword evidence="2" id="KW-1133">Transmembrane helix</keyword>
<reference evidence="3" key="2">
    <citation type="journal article" date="2022" name="Microbiol. Resour. Announc.">
        <title>Metagenome Sequencing to Explore Phylogenomics of Terrestrial Cyanobacteria.</title>
        <authorList>
            <person name="Ward R.D."/>
            <person name="Stajich J.E."/>
            <person name="Johansen J.R."/>
            <person name="Huntemann M."/>
            <person name="Clum A."/>
            <person name="Foster B."/>
            <person name="Foster B."/>
            <person name="Roux S."/>
            <person name="Palaniappan K."/>
            <person name="Varghese N."/>
            <person name="Mukherjee S."/>
            <person name="Reddy T.B.K."/>
            <person name="Daum C."/>
            <person name="Copeland A."/>
            <person name="Chen I.A."/>
            <person name="Ivanova N.N."/>
            <person name="Kyrpides N.C."/>
            <person name="Shapiro N."/>
            <person name="Eloe-Fadrosh E.A."/>
            <person name="Pietrasiak N."/>
        </authorList>
    </citation>
    <scope>NUCLEOTIDE SEQUENCE</scope>
    <source>
        <strain evidence="3">HA4357-MV3</strain>
    </source>
</reference>
<gene>
    <name evidence="3" type="ORF">KME28_20590</name>
</gene>
<name>A0A9E3HB37_9NOST</name>
<evidence type="ECO:0000313" key="4">
    <source>
        <dbReference type="Proteomes" id="UP000813215"/>
    </source>
</evidence>
<dbReference type="AlphaFoldDB" id="A0A9E3HB37"/>
<protein>
    <recommendedName>
        <fullName evidence="5">MotA/TolQ/ExbB proton channel domain-containing protein</fullName>
    </recommendedName>
</protein>
<accession>A0A9E3HB37</accession>
<evidence type="ECO:0000256" key="2">
    <source>
        <dbReference type="SAM" id="Phobius"/>
    </source>
</evidence>
<dbReference type="Proteomes" id="UP000813215">
    <property type="component" value="Unassembled WGS sequence"/>
</dbReference>
<comment type="caution">
    <text evidence="3">The sequence shown here is derived from an EMBL/GenBank/DDBJ whole genome shotgun (WGS) entry which is preliminary data.</text>
</comment>
<feature type="transmembrane region" description="Helical" evidence="2">
    <location>
        <begin position="155"/>
        <end position="175"/>
    </location>
</feature>
<evidence type="ECO:0000313" key="3">
    <source>
        <dbReference type="EMBL" id="MBW4434042.1"/>
    </source>
</evidence>